<sequence>MVGMGQQFLDTVFTRGSHNWGMSVVLVTQHLFAKELRVARNNSHYLVLMRNPAGALQVAARNEFAQQHQQQKQHQPQAGGKEKRKKKKEPESTDQQQQQRAVAAGVAAAAAAAAAAATNQTTDEPITQKKDDQPSGLTVATGVEPAIESSSDDSHQQQQQQKQEEAEHFNSIHAGLLRQAVMEQLNERDQAMLQKHLPVGLELWIHSYRKARLSCRFSFDADRQRFQLELDQRRIQNVELSEQLAYILGFNTRRMTNALNVARYQPDMKGGVSNFYVYAPGLIEPVIVGDVVAPVLRMVNIRGPADDMIEECYTAVQYHSLITKEIAEIFIEIRTSTGALMPFQYGTCTLTLHFKKLSYF</sequence>
<name>A0A183BRD5_GLOPA</name>
<dbReference type="WBParaSite" id="GPLIN_000317100">
    <property type="protein sequence ID" value="GPLIN_000317100"/>
    <property type="gene ID" value="GPLIN_000317100"/>
</dbReference>
<evidence type="ECO:0000256" key="1">
    <source>
        <dbReference type="SAM" id="MobiDB-lite"/>
    </source>
</evidence>
<keyword evidence="2" id="KW-1185">Reference proteome</keyword>
<reference evidence="3" key="3">
    <citation type="submission" date="2016-06" db="UniProtKB">
        <authorList>
            <consortium name="WormBaseParasite"/>
        </authorList>
    </citation>
    <scope>IDENTIFICATION</scope>
</reference>
<evidence type="ECO:0000313" key="3">
    <source>
        <dbReference type="WBParaSite" id="GPLIN_000317100"/>
    </source>
</evidence>
<dbReference type="Proteomes" id="UP000050741">
    <property type="component" value="Unassembled WGS sequence"/>
</dbReference>
<organism evidence="2 3">
    <name type="scientific">Globodera pallida</name>
    <name type="common">Potato cyst nematode worm</name>
    <name type="synonym">Heterodera pallida</name>
    <dbReference type="NCBI Taxonomy" id="36090"/>
    <lineage>
        <taxon>Eukaryota</taxon>
        <taxon>Metazoa</taxon>
        <taxon>Ecdysozoa</taxon>
        <taxon>Nematoda</taxon>
        <taxon>Chromadorea</taxon>
        <taxon>Rhabditida</taxon>
        <taxon>Tylenchina</taxon>
        <taxon>Tylenchomorpha</taxon>
        <taxon>Tylenchoidea</taxon>
        <taxon>Heteroderidae</taxon>
        <taxon>Heteroderinae</taxon>
        <taxon>Globodera</taxon>
    </lineage>
</organism>
<protein>
    <submittedName>
        <fullName evidence="3">ATP-binding protein</fullName>
    </submittedName>
</protein>
<feature type="region of interest" description="Disordered" evidence="1">
    <location>
        <begin position="116"/>
        <end position="167"/>
    </location>
</feature>
<feature type="compositionally biased region" description="Low complexity" evidence="1">
    <location>
        <begin position="65"/>
        <end position="79"/>
    </location>
</feature>
<accession>A0A183BRD5</accession>
<feature type="region of interest" description="Disordered" evidence="1">
    <location>
        <begin position="62"/>
        <end position="104"/>
    </location>
</feature>
<dbReference type="AlphaFoldDB" id="A0A183BRD5"/>
<reference evidence="2" key="1">
    <citation type="submission" date="2013-12" db="EMBL/GenBank/DDBJ databases">
        <authorList>
            <person name="Aslett M."/>
        </authorList>
    </citation>
    <scope>NUCLEOTIDE SEQUENCE [LARGE SCALE GENOMIC DNA]</scope>
    <source>
        <strain evidence="2">Lindley</strain>
    </source>
</reference>
<proteinExistence type="predicted"/>
<reference evidence="2" key="2">
    <citation type="submission" date="2014-05" db="EMBL/GenBank/DDBJ databases">
        <title>The genome and life-stage specific transcriptomes of Globodera pallida elucidate key aspects of plant parasitism by a cyst nematode.</title>
        <authorList>
            <person name="Cotton J.A."/>
            <person name="Lilley C.J."/>
            <person name="Jones L.M."/>
            <person name="Kikuchi T."/>
            <person name="Reid A.J."/>
            <person name="Thorpe P."/>
            <person name="Tsai I.J."/>
            <person name="Beasley H."/>
            <person name="Blok V."/>
            <person name="Cock P.J.A."/>
            <person name="Van den Akker S.E."/>
            <person name="Holroyd N."/>
            <person name="Hunt M."/>
            <person name="Mantelin S."/>
            <person name="Naghra H."/>
            <person name="Pain A."/>
            <person name="Palomares-Rius J.E."/>
            <person name="Zarowiecki M."/>
            <person name="Berriman M."/>
            <person name="Jones J.T."/>
            <person name="Urwin P.E."/>
        </authorList>
    </citation>
    <scope>NUCLEOTIDE SEQUENCE [LARGE SCALE GENOMIC DNA]</scope>
    <source>
        <strain evidence="2">Lindley</strain>
    </source>
</reference>
<evidence type="ECO:0000313" key="2">
    <source>
        <dbReference type="Proteomes" id="UP000050741"/>
    </source>
</evidence>